<sequence length="451" mass="51040">MAVPVIVPRVSGVDKLLESFAPIHGVLFEGEDIDPSLYENETSSLSSEELEEIEKSHASDTAIDKEKDLIELKLVKICLERNIPYLGICRGSQILKVACGEFPDGHNVLLLRAMLSQMHVYSSNKYASMEQAINVRGELQGSAGQRVVQHQGAAQHAPQEQGRLQLNAAHGASQYQRENRDASLSSEDLEDLLESIPYHDQIIHSIQEMMPSVLMVTSGCTRVIARHHWFKDSLEKESVKILVNSYHHQGVKRLAQRFVPMAFSPDGLVEGFYDPNACNPQEERMRLENSQEFDYPGCSSTYQEFVKAIIFYQKKLESSVCVPRPLLFTREVEKKKKLIGRSLSLTRDRYTSGRGLDPLKESEHEAEFLKYDTSSLSTQQELRLMEKGATVRNSAFYYDILNLKKKKEMVARNVMGKMSVQQLGTLLSFHRMMGLICQEMLTKLHGNATDL</sequence>
<dbReference type="Gene3D" id="3.40.50.880">
    <property type="match status" value="1"/>
</dbReference>
<dbReference type="InterPro" id="IPR011697">
    <property type="entry name" value="Peptidase_C26"/>
</dbReference>
<accession>A0AAW2DY48</accession>
<evidence type="ECO:0000313" key="1">
    <source>
        <dbReference type="EMBL" id="KAL0015356.1"/>
    </source>
</evidence>
<dbReference type="GO" id="GO:0005829">
    <property type="term" value="C:cytosol"/>
    <property type="evidence" value="ECO:0007669"/>
    <property type="project" value="TreeGrafter"/>
</dbReference>
<name>A0AAW2DY48_9ROSI</name>
<dbReference type="AlphaFoldDB" id="A0AAW2DY48"/>
<reference evidence="1 2" key="1">
    <citation type="submission" date="2024-01" db="EMBL/GenBank/DDBJ databases">
        <title>A telomere-to-telomere, gap-free genome of sweet tea (Lithocarpus litseifolius).</title>
        <authorList>
            <person name="Zhou J."/>
        </authorList>
    </citation>
    <scope>NUCLEOTIDE SEQUENCE [LARGE SCALE GENOMIC DNA]</scope>
    <source>
        <strain evidence="1">Zhou-2022a</strain>
        <tissue evidence="1">Leaf</tissue>
    </source>
</reference>
<dbReference type="EMBL" id="JAZDWU010000001">
    <property type="protein sequence ID" value="KAL0015356.1"/>
    <property type="molecule type" value="Genomic_DNA"/>
</dbReference>
<dbReference type="InterPro" id="IPR044668">
    <property type="entry name" value="PuuD-like"/>
</dbReference>
<dbReference type="GO" id="GO:0016811">
    <property type="term" value="F:hydrolase activity, acting on carbon-nitrogen (but not peptide) bonds, in linear amides"/>
    <property type="evidence" value="ECO:0007669"/>
    <property type="project" value="InterPro"/>
</dbReference>
<organism evidence="1 2">
    <name type="scientific">Lithocarpus litseifolius</name>
    <dbReference type="NCBI Taxonomy" id="425828"/>
    <lineage>
        <taxon>Eukaryota</taxon>
        <taxon>Viridiplantae</taxon>
        <taxon>Streptophyta</taxon>
        <taxon>Embryophyta</taxon>
        <taxon>Tracheophyta</taxon>
        <taxon>Spermatophyta</taxon>
        <taxon>Magnoliopsida</taxon>
        <taxon>eudicotyledons</taxon>
        <taxon>Gunneridae</taxon>
        <taxon>Pentapetalae</taxon>
        <taxon>rosids</taxon>
        <taxon>fabids</taxon>
        <taxon>Fagales</taxon>
        <taxon>Fagaceae</taxon>
        <taxon>Lithocarpus</taxon>
    </lineage>
</organism>
<dbReference type="InterPro" id="IPR029062">
    <property type="entry name" value="Class_I_gatase-like"/>
</dbReference>
<evidence type="ECO:0000313" key="2">
    <source>
        <dbReference type="Proteomes" id="UP001459277"/>
    </source>
</evidence>
<keyword evidence="2" id="KW-1185">Reference proteome</keyword>
<dbReference type="Pfam" id="PF07722">
    <property type="entry name" value="Peptidase_C26"/>
    <property type="match status" value="2"/>
</dbReference>
<comment type="caution">
    <text evidence="1">The sequence shown here is derived from an EMBL/GenBank/DDBJ whole genome shotgun (WGS) entry which is preliminary data.</text>
</comment>
<proteinExistence type="predicted"/>
<dbReference type="SUPFAM" id="SSF52317">
    <property type="entry name" value="Class I glutamine amidotransferase-like"/>
    <property type="match status" value="1"/>
</dbReference>
<dbReference type="PANTHER" id="PTHR43235:SF1">
    <property type="entry name" value="GLUTAMINE AMIDOTRANSFERASE PB2B2.05-RELATED"/>
    <property type="match status" value="1"/>
</dbReference>
<protein>
    <submittedName>
        <fullName evidence="1">Uncharacterized protein</fullName>
    </submittedName>
</protein>
<dbReference type="PANTHER" id="PTHR43235">
    <property type="entry name" value="GLUTAMINE AMIDOTRANSFERASE PB2B2.05-RELATED"/>
    <property type="match status" value="1"/>
</dbReference>
<gene>
    <name evidence="1" type="ORF">SO802_002425</name>
</gene>
<dbReference type="Proteomes" id="UP001459277">
    <property type="component" value="Unassembled WGS sequence"/>
</dbReference>